<name>A0AAD9J1I7_9ANNE</name>
<protein>
    <submittedName>
        <fullName evidence="1">Uncharacterized protein</fullName>
    </submittedName>
</protein>
<sequence>MLVISCYCNNKSLLIKNNCCHYRYTAQEILHEIVGEKRGIPLGILIFCGLLKPIVNTTETS</sequence>
<evidence type="ECO:0000313" key="2">
    <source>
        <dbReference type="Proteomes" id="UP001208570"/>
    </source>
</evidence>
<dbReference type="Proteomes" id="UP001208570">
    <property type="component" value="Unassembled WGS sequence"/>
</dbReference>
<accession>A0AAD9J1I7</accession>
<dbReference type="EMBL" id="JAODUP010000717">
    <property type="protein sequence ID" value="KAK2144946.1"/>
    <property type="molecule type" value="Genomic_DNA"/>
</dbReference>
<proteinExistence type="predicted"/>
<reference evidence="1" key="1">
    <citation type="journal article" date="2023" name="Mol. Biol. Evol.">
        <title>Third-Generation Sequencing Reveals the Adaptive Role of the Epigenome in Three Deep-Sea Polychaetes.</title>
        <authorList>
            <person name="Perez M."/>
            <person name="Aroh O."/>
            <person name="Sun Y."/>
            <person name="Lan Y."/>
            <person name="Juniper S.K."/>
            <person name="Young C.R."/>
            <person name="Angers B."/>
            <person name="Qian P.Y."/>
        </authorList>
    </citation>
    <scope>NUCLEOTIDE SEQUENCE</scope>
    <source>
        <strain evidence="1">P08H-3</strain>
    </source>
</reference>
<organism evidence="1 2">
    <name type="scientific">Paralvinella palmiformis</name>
    <dbReference type="NCBI Taxonomy" id="53620"/>
    <lineage>
        <taxon>Eukaryota</taxon>
        <taxon>Metazoa</taxon>
        <taxon>Spiralia</taxon>
        <taxon>Lophotrochozoa</taxon>
        <taxon>Annelida</taxon>
        <taxon>Polychaeta</taxon>
        <taxon>Sedentaria</taxon>
        <taxon>Canalipalpata</taxon>
        <taxon>Terebellida</taxon>
        <taxon>Terebelliformia</taxon>
        <taxon>Alvinellidae</taxon>
        <taxon>Paralvinella</taxon>
    </lineage>
</organism>
<evidence type="ECO:0000313" key="1">
    <source>
        <dbReference type="EMBL" id="KAK2144946.1"/>
    </source>
</evidence>
<dbReference type="AlphaFoldDB" id="A0AAD9J1I7"/>
<comment type="caution">
    <text evidence="1">The sequence shown here is derived from an EMBL/GenBank/DDBJ whole genome shotgun (WGS) entry which is preliminary data.</text>
</comment>
<keyword evidence="2" id="KW-1185">Reference proteome</keyword>
<gene>
    <name evidence="1" type="ORF">LSH36_717g01000</name>
</gene>